<dbReference type="AlphaFoldDB" id="A0A318MNV1"/>
<accession>A0A318MNV1</accession>
<organism evidence="4 5">
    <name type="scientific">Bifidobacterium asteroides</name>
    <dbReference type="NCBI Taxonomy" id="1684"/>
    <lineage>
        <taxon>Bacteria</taxon>
        <taxon>Bacillati</taxon>
        <taxon>Actinomycetota</taxon>
        <taxon>Actinomycetes</taxon>
        <taxon>Bifidobacteriales</taxon>
        <taxon>Bifidobacteriaceae</taxon>
        <taxon>Bifidobacterium</taxon>
    </lineage>
</organism>
<dbReference type="InterPro" id="IPR029058">
    <property type="entry name" value="AB_hydrolase_fold"/>
</dbReference>
<dbReference type="RefSeq" id="WP_110451496.1">
    <property type="nucleotide sequence ID" value="NZ_QGLL01000001.1"/>
</dbReference>
<dbReference type="PANTHER" id="PTHR11731">
    <property type="entry name" value="PROTEASE FAMILY S9B,C DIPEPTIDYL-PEPTIDASE IV-RELATED"/>
    <property type="match status" value="1"/>
</dbReference>
<feature type="compositionally biased region" description="Basic and acidic residues" evidence="1">
    <location>
        <begin position="517"/>
        <end position="527"/>
    </location>
</feature>
<dbReference type="Gene3D" id="3.40.50.1820">
    <property type="entry name" value="alpha/beta hydrolase"/>
    <property type="match status" value="1"/>
</dbReference>
<sequence>MAEEVDRAMEAYPRAKARTLRFTLGAPRSALAVGDGSRAVFLRSDGPEDLVTGLWLSVFDQEGRHHEVLLADPRVLLEDADREQVPAAELARRERSREGSEGIVDYSVDDAGDRVVFALGGRLWLSLIASDGLTASTRALSLEHGDLAVLNPAISPDGTMVAYTTGSRLMVVTIGQDAGQDRERAVLALRPGTDDRMQLGLAEFVAGEEMNRYRGFWWSPDSRALLVEHTDSSDEPIWYISDPANPQAGPRARRYPQALTANARVGLSLVFLGHDDADPWVGEVDWNRQVFEYLAVVRWQEGHRPLLLVQNRRQTEDRIMDVQVPDVRQGLDQGQDMTLLDPEAAPKVATRVLQEHGNDQWIDLVPGLPGYRPQGGLVDACIDLEADTTRLRLDGRVFSPAGCQIRQVLSVEDHDVLAVVSTDPRSFDLMRLGYDGSIHVLNRLPGVWSASRAGHGIVVSGRTMASAQGQVRHCYLGADGDLDRLGAEGLGLVGEARPDSTLRSVADPAASGQVGSRQEHQDRPDRRAVDAGHINSQGAMSAVLADTSSDPGFTPNVDFVRMGQHELFAAIVRPSESSPYASADSLPVLLKPYGGPGAQQVVFNQSYYWESQWWADQGFLVLTADGRGTPGRGPAWDRAIFEDMAQVTLDDQLEALEALPDFAPEADLGHVAMIGWSYGGFLSALSVLRAPDRIHAACAGAPPTDWTLYDTHYTERYLGMDPAVYRRNGIIDDAPSLRRPLMLIHGFADDNVSVANTLRLSSALMAAGRPHTVLPLTGITHMTNDETVAENLLILQRDFLREALKNKTD</sequence>
<feature type="domain" description="Dipeptidylpeptidase IV N-terminal" evidence="3">
    <location>
        <begin position="143"/>
        <end position="322"/>
    </location>
</feature>
<dbReference type="InterPro" id="IPR002469">
    <property type="entry name" value="Peptidase_S9B_N"/>
</dbReference>
<dbReference type="SUPFAM" id="SSF82171">
    <property type="entry name" value="DPP6 N-terminal domain-like"/>
    <property type="match status" value="1"/>
</dbReference>
<dbReference type="GO" id="GO:0008236">
    <property type="term" value="F:serine-type peptidase activity"/>
    <property type="evidence" value="ECO:0007669"/>
    <property type="project" value="InterPro"/>
</dbReference>
<dbReference type="GO" id="GO:0008239">
    <property type="term" value="F:dipeptidyl-peptidase activity"/>
    <property type="evidence" value="ECO:0007669"/>
    <property type="project" value="TreeGrafter"/>
</dbReference>
<evidence type="ECO:0000259" key="2">
    <source>
        <dbReference type="Pfam" id="PF00326"/>
    </source>
</evidence>
<dbReference type="PANTHER" id="PTHR11731:SF193">
    <property type="entry name" value="DIPEPTIDYL PEPTIDASE 9"/>
    <property type="match status" value="1"/>
</dbReference>
<evidence type="ECO:0000313" key="5">
    <source>
        <dbReference type="Proteomes" id="UP000247744"/>
    </source>
</evidence>
<dbReference type="GO" id="GO:0006508">
    <property type="term" value="P:proteolysis"/>
    <property type="evidence" value="ECO:0007669"/>
    <property type="project" value="InterPro"/>
</dbReference>
<name>A0A318MNV1_9BIFI</name>
<evidence type="ECO:0000259" key="3">
    <source>
        <dbReference type="Pfam" id="PF00930"/>
    </source>
</evidence>
<dbReference type="OrthoDB" id="3325701at2"/>
<dbReference type="Gene3D" id="2.140.10.30">
    <property type="entry name" value="Dipeptidylpeptidase IV, N-terminal domain"/>
    <property type="match status" value="1"/>
</dbReference>
<dbReference type="Pfam" id="PF00326">
    <property type="entry name" value="Peptidase_S9"/>
    <property type="match status" value="1"/>
</dbReference>
<dbReference type="InterPro" id="IPR001375">
    <property type="entry name" value="Peptidase_S9_cat"/>
</dbReference>
<dbReference type="Pfam" id="PF00930">
    <property type="entry name" value="DPPIV_N"/>
    <property type="match status" value="1"/>
</dbReference>
<feature type="region of interest" description="Disordered" evidence="1">
    <location>
        <begin position="505"/>
        <end position="527"/>
    </location>
</feature>
<reference evidence="4 5" key="1">
    <citation type="submission" date="2018-05" db="EMBL/GenBank/DDBJ databases">
        <title>Reference genomes for bee gut microbiota database.</title>
        <authorList>
            <person name="Ellegaard K.M."/>
        </authorList>
    </citation>
    <scope>NUCLEOTIDE SEQUENCE [LARGE SCALE GENOMIC DNA]</scope>
    <source>
        <strain evidence="4 5">ESL0200</strain>
    </source>
</reference>
<feature type="domain" description="Peptidase S9 prolyl oligopeptidase catalytic" evidence="2">
    <location>
        <begin position="606"/>
        <end position="806"/>
    </location>
</feature>
<dbReference type="EMBL" id="QGLL01000001">
    <property type="protein sequence ID" value="PXY85671.1"/>
    <property type="molecule type" value="Genomic_DNA"/>
</dbReference>
<gene>
    <name evidence="4" type="ORF">DKK75_00360</name>
</gene>
<dbReference type="InterPro" id="IPR050278">
    <property type="entry name" value="Serine_Prot_S9B/DPPIV"/>
</dbReference>
<comment type="caution">
    <text evidence="4">The sequence shown here is derived from an EMBL/GenBank/DDBJ whole genome shotgun (WGS) entry which is preliminary data.</text>
</comment>
<protein>
    <submittedName>
        <fullName evidence="4">Peptidase</fullName>
    </submittedName>
</protein>
<evidence type="ECO:0000256" key="1">
    <source>
        <dbReference type="SAM" id="MobiDB-lite"/>
    </source>
</evidence>
<proteinExistence type="predicted"/>
<dbReference type="SUPFAM" id="SSF53474">
    <property type="entry name" value="alpha/beta-Hydrolases"/>
    <property type="match status" value="1"/>
</dbReference>
<dbReference type="Proteomes" id="UP000247744">
    <property type="component" value="Unassembled WGS sequence"/>
</dbReference>
<evidence type="ECO:0000313" key="4">
    <source>
        <dbReference type="EMBL" id="PXY85671.1"/>
    </source>
</evidence>